<evidence type="ECO:0000313" key="5">
    <source>
        <dbReference type="EMBL" id="KKZ74816.1"/>
    </source>
</evidence>
<name>A0A2P2GTJ6_STREW</name>
<dbReference type="SUPFAM" id="SSF64288">
    <property type="entry name" value="Chorismate lyase-like"/>
    <property type="match status" value="1"/>
</dbReference>
<protein>
    <recommendedName>
        <fullName evidence="4">HTH gntR-type domain-containing protein</fullName>
    </recommendedName>
</protein>
<dbReference type="GO" id="GO:0045892">
    <property type="term" value="P:negative regulation of DNA-templated transcription"/>
    <property type="evidence" value="ECO:0007669"/>
    <property type="project" value="TreeGrafter"/>
</dbReference>
<dbReference type="InterPro" id="IPR050679">
    <property type="entry name" value="Bact_HTH_transcr_reg"/>
</dbReference>
<gene>
    <name evidence="5" type="ORF">VO63_05005</name>
</gene>
<dbReference type="PANTHER" id="PTHR44846">
    <property type="entry name" value="MANNOSYL-D-GLYCERATE TRANSPORT/METABOLISM SYSTEM REPRESSOR MNGR-RELATED"/>
    <property type="match status" value="1"/>
</dbReference>
<dbReference type="InterPro" id="IPR000524">
    <property type="entry name" value="Tscrpt_reg_HTH_GntR"/>
</dbReference>
<dbReference type="Pfam" id="PF00392">
    <property type="entry name" value="GntR"/>
    <property type="match status" value="1"/>
</dbReference>
<dbReference type="OrthoDB" id="4202799at2"/>
<dbReference type="RefSeq" id="WP_046906316.1">
    <property type="nucleotide sequence ID" value="NZ_BAAAXG010000026.1"/>
</dbReference>
<dbReference type="PROSITE" id="PS50949">
    <property type="entry name" value="HTH_GNTR"/>
    <property type="match status" value="1"/>
</dbReference>
<keyword evidence="2" id="KW-0238">DNA-binding</keyword>
<dbReference type="InterPro" id="IPR028978">
    <property type="entry name" value="Chorismate_lyase_/UTRA_dom_sf"/>
</dbReference>
<dbReference type="Gene3D" id="1.10.10.10">
    <property type="entry name" value="Winged helix-like DNA-binding domain superfamily/Winged helix DNA-binding domain"/>
    <property type="match status" value="1"/>
</dbReference>
<dbReference type="InterPro" id="IPR036390">
    <property type="entry name" value="WH_DNA-bd_sf"/>
</dbReference>
<keyword evidence="3" id="KW-0804">Transcription</keyword>
<evidence type="ECO:0000256" key="1">
    <source>
        <dbReference type="ARBA" id="ARBA00023015"/>
    </source>
</evidence>
<dbReference type="GO" id="GO:0003677">
    <property type="term" value="F:DNA binding"/>
    <property type="evidence" value="ECO:0007669"/>
    <property type="project" value="UniProtKB-KW"/>
</dbReference>
<dbReference type="Gene3D" id="3.40.1410.10">
    <property type="entry name" value="Chorismate lyase-like"/>
    <property type="match status" value="1"/>
</dbReference>
<dbReference type="InterPro" id="IPR036388">
    <property type="entry name" value="WH-like_DNA-bd_sf"/>
</dbReference>
<evidence type="ECO:0000256" key="2">
    <source>
        <dbReference type="ARBA" id="ARBA00023125"/>
    </source>
</evidence>
<organism evidence="5 6">
    <name type="scientific">Streptomyces showdoensis</name>
    <dbReference type="NCBI Taxonomy" id="68268"/>
    <lineage>
        <taxon>Bacteria</taxon>
        <taxon>Bacillati</taxon>
        <taxon>Actinomycetota</taxon>
        <taxon>Actinomycetes</taxon>
        <taxon>Kitasatosporales</taxon>
        <taxon>Streptomycetaceae</taxon>
        <taxon>Streptomyces</taxon>
    </lineage>
</organism>
<dbReference type="EMBL" id="LAQS01000006">
    <property type="protein sequence ID" value="KKZ74816.1"/>
    <property type="molecule type" value="Genomic_DNA"/>
</dbReference>
<comment type="caution">
    <text evidence="5">The sequence shown here is derived from an EMBL/GenBank/DDBJ whole genome shotgun (WGS) entry which is preliminary data.</text>
</comment>
<dbReference type="SUPFAM" id="SSF46785">
    <property type="entry name" value="Winged helix' DNA-binding domain"/>
    <property type="match status" value="1"/>
</dbReference>
<dbReference type="AlphaFoldDB" id="A0A2P2GTJ6"/>
<evidence type="ECO:0000256" key="3">
    <source>
        <dbReference type="ARBA" id="ARBA00023163"/>
    </source>
</evidence>
<keyword evidence="6" id="KW-1185">Reference proteome</keyword>
<dbReference type="Proteomes" id="UP000265325">
    <property type="component" value="Unassembled WGS sequence"/>
</dbReference>
<dbReference type="Pfam" id="PF07702">
    <property type="entry name" value="UTRA"/>
    <property type="match status" value="1"/>
</dbReference>
<dbReference type="GO" id="GO:0003700">
    <property type="term" value="F:DNA-binding transcription factor activity"/>
    <property type="evidence" value="ECO:0007669"/>
    <property type="project" value="InterPro"/>
</dbReference>
<keyword evidence="1" id="KW-0805">Transcription regulation</keyword>
<dbReference type="InterPro" id="IPR011663">
    <property type="entry name" value="UTRA"/>
</dbReference>
<evidence type="ECO:0000313" key="6">
    <source>
        <dbReference type="Proteomes" id="UP000265325"/>
    </source>
</evidence>
<dbReference type="SMART" id="SM00345">
    <property type="entry name" value="HTH_GNTR"/>
    <property type="match status" value="1"/>
</dbReference>
<feature type="domain" description="HTH gntR-type" evidence="4">
    <location>
        <begin position="3"/>
        <end position="71"/>
    </location>
</feature>
<reference evidence="5 6" key="1">
    <citation type="submission" date="2015-05" db="EMBL/GenBank/DDBJ databases">
        <title>Draft Genome assembly of Streptomyces showdoensis.</title>
        <authorList>
            <person name="Thapa K.K."/>
            <person name="Metsa-Ketela M."/>
        </authorList>
    </citation>
    <scope>NUCLEOTIDE SEQUENCE [LARGE SCALE GENOMIC DNA]</scope>
    <source>
        <strain evidence="5 6">ATCC 15227</strain>
    </source>
</reference>
<accession>A0A2P2GTJ6</accession>
<proteinExistence type="predicted"/>
<sequence length="202" mass="22234">MPEAQQHRLAAQLLQRIQDGIYPPGAAFPSYRALAAEFGAGHGAAYRAVQILRTNGHLEGRPRGRLTVRHPPGVRTLADPDAEWPFGHGETERSRPRVSAELALRLRCEPGAQVSRERVELLDPDGRPAMLVTSWWRGRRRPHAAMRYVVSLHRMAPEEAHMLGMPAGALALLVDRTRLDASGSVTEVADLVLPADRWTVGG</sequence>
<dbReference type="PANTHER" id="PTHR44846:SF17">
    <property type="entry name" value="GNTR-FAMILY TRANSCRIPTIONAL REGULATOR"/>
    <property type="match status" value="1"/>
</dbReference>
<evidence type="ECO:0000259" key="4">
    <source>
        <dbReference type="PROSITE" id="PS50949"/>
    </source>
</evidence>